<dbReference type="GO" id="GO:0005576">
    <property type="term" value="C:extracellular region"/>
    <property type="evidence" value="ECO:0007669"/>
    <property type="project" value="UniProtKB-SubCell"/>
</dbReference>
<dbReference type="EMBL" id="ML977169">
    <property type="protein sequence ID" value="KAF1984245.1"/>
    <property type="molecule type" value="Genomic_DNA"/>
</dbReference>
<keyword evidence="5 10" id="KW-0378">Hydrolase</keyword>
<dbReference type="AlphaFoldDB" id="A0A6G1GTJ0"/>
<dbReference type="Pfam" id="PF00295">
    <property type="entry name" value="Glyco_hydro_28"/>
    <property type="match status" value="1"/>
</dbReference>
<gene>
    <name evidence="12" type="ORF">K402DRAFT_423054</name>
</gene>
<evidence type="ECO:0000256" key="9">
    <source>
        <dbReference type="ARBA" id="ARBA00023316"/>
    </source>
</evidence>
<dbReference type="GO" id="GO:0004650">
    <property type="term" value="F:polygalacturonase activity"/>
    <property type="evidence" value="ECO:0007669"/>
    <property type="project" value="InterPro"/>
</dbReference>
<dbReference type="Proteomes" id="UP000800041">
    <property type="component" value="Unassembled WGS sequence"/>
</dbReference>
<evidence type="ECO:0000256" key="8">
    <source>
        <dbReference type="ARBA" id="ARBA00023295"/>
    </source>
</evidence>
<evidence type="ECO:0000256" key="11">
    <source>
        <dbReference type="SAM" id="SignalP"/>
    </source>
</evidence>
<keyword evidence="6" id="KW-1015">Disulfide bond</keyword>
<keyword evidence="13" id="KW-1185">Reference proteome</keyword>
<evidence type="ECO:0000256" key="1">
    <source>
        <dbReference type="ARBA" id="ARBA00004613"/>
    </source>
</evidence>
<evidence type="ECO:0000256" key="5">
    <source>
        <dbReference type="ARBA" id="ARBA00022801"/>
    </source>
</evidence>
<dbReference type="GO" id="GO:0071555">
    <property type="term" value="P:cell wall organization"/>
    <property type="evidence" value="ECO:0007669"/>
    <property type="project" value="UniProtKB-KW"/>
</dbReference>
<evidence type="ECO:0000313" key="12">
    <source>
        <dbReference type="EMBL" id="KAF1984245.1"/>
    </source>
</evidence>
<keyword evidence="7" id="KW-0325">Glycoprotein</keyword>
<keyword evidence="4 11" id="KW-0732">Signal</keyword>
<keyword evidence="3" id="KW-0964">Secreted</keyword>
<feature type="signal peptide" evidence="11">
    <location>
        <begin position="1"/>
        <end position="20"/>
    </location>
</feature>
<proteinExistence type="inferred from homology"/>
<feature type="chain" id="PRO_5026288784" evidence="11">
    <location>
        <begin position="21"/>
        <end position="492"/>
    </location>
</feature>
<protein>
    <submittedName>
        <fullName evidence="12">Glycoside hydrolase family 28 protein</fullName>
    </submittedName>
</protein>
<evidence type="ECO:0000256" key="2">
    <source>
        <dbReference type="ARBA" id="ARBA00008834"/>
    </source>
</evidence>
<keyword evidence="8 10" id="KW-0326">Glycosidase</keyword>
<dbReference type="GO" id="GO:0005975">
    <property type="term" value="P:carbohydrate metabolic process"/>
    <property type="evidence" value="ECO:0007669"/>
    <property type="project" value="InterPro"/>
</dbReference>
<comment type="subcellular location">
    <subcellularLocation>
        <location evidence="1">Secreted</location>
    </subcellularLocation>
</comment>
<organism evidence="12 13">
    <name type="scientific">Aulographum hederae CBS 113979</name>
    <dbReference type="NCBI Taxonomy" id="1176131"/>
    <lineage>
        <taxon>Eukaryota</taxon>
        <taxon>Fungi</taxon>
        <taxon>Dikarya</taxon>
        <taxon>Ascomycota</taxon>
        <taxon>Pezizomycotina</taxon>
        <taxon>Dothideomycetes</taxon>
        <taxon>Pleosporomycetidae</taxon>
        <taxon>Aulographales</taxon>
        <taxon>Aulographaceae</taxon>
    </lineage>
</organism>
<dbReference type="InterPro" id="IPR012334">
    <property type="entry name" value="Pectin_lyas_fold"/>
</dbReference>
<evidence type="ECO:0000256" key="4">
    <source>
        <dbReference type="ARBA" id="ARBA00022729"/>
    </source>
</evidence>
<dbReference type="OrthoDB" id="187139at2759"/>
<dbReference type="Gene3D" id="2.160.20.10">
    <property type="entry name" value="Single-stranded right-handed beta-helix, Pectin lyase-like"/>
    <property type="match status" value="1"/>
</dbReference>
<evidence type="ECO:0000256" key="10">
    <source>
        <dbReference type="RuleBase" id="RU361169"/>
    </source>
</evidence>
<name>A0A6G1GTJ0_9PEZI</name>
<sequence length="492" mass="54958">MWSITLPILLFGIFCQSVSATVTTYPFQDSVFDKSTQFEVKADDKSVTVVKYHDYDFAHFSMDGTVKVTITKLGSNINSHTITPQKLGIDAKAKVSRATMSFDLTENHYLIIKIDDRKPLVILADPPEQKDFSRTSKGVIDVTKAPYNADSSGREYASNRVGKPSSGIQKALNDAFDRNGAIVYVPAGVYKTGNLVIGPKTHLYLEGGAVLTYTGDAAYYQQWWKKSSRVFTYWIRTTQFSSDIKISGRGIFYGDGKKVFDTNKSGMGATIMAPMNTYNFNYDGPILMESSFWTFHLQLSTKVNIKNLKILNRLDMGENDGLDVNESENVRVKNAIAITWDDCFSTKTYNPGTPDEDVFHALKGTKKATKDVIFEDLVAWTGLYGLKMGQGAFMNHENIEFRNAAIYDCSCAIGIDHRWGAAAVKGALFKDVDVERVTWSVSRRTWLAFNIEFAQKWGTGPVSDIRVEDVTIRDFGTTPAEIQGYDEDGKDD</sequence>
<evidence type="ECO:0000256" key="6">
    <source>
        <dbReference type="ARBA" id="ARBA00023157"/>
    </source>
</evidence>
<dbReference type="PANTHER" id="PTHR31736">
    <property type="match status" value="1"/>
</dbReference>
<dbReference type="InterPro" id="IPR000743">
    <property type="entry name" value="Glyco_hydro_28"/>
</dbReference>
<dbReference type="InterPro" id="IPR011050">
    <property type="entry name" value="Pectin_lyase_fold/virulence"/>
</dbReference>
<evidence type="ECO:0000256" key="3">
    <source>
        <dbReference type="ARBA" id="ARBA00022525"/>
    </source>
</evidence>
<keyword evidence="9" id="KW-0961">Cell wall biogenesis/degradation</keyword>
<dbReference type="GO" id="GO:0046576">
    <property type="term" value="F:rhamnogalacturonan alpha-L-rhamnopyranosyl-(1-&gt;4)-alpha-D-galactopyranosyluronide lyase activity"/>
    <property type="evidence" value="ECO:0007669"/>
    <property type="project" value="UniProtKB-ARBA"/>
</dbReference>
<dbReference type="SUPFAM" id="SSF51126">
    <property type="entry name" value="Pectin lyase-like"/>
    <property type="match status" value="1"/>
</dbReference>
<comment type="similarity">
    <text evidence="2 10">Belongs to the glycosyl hydrolase 28 family.</text>
</comment>
<accession>A0A6G1GTJ0</accession>
<dbReference type="PANTHER" id="PTHR31736:SF19">
    <property type="entry name" value="PECTIN LYASE SUPERFAMILY PROTEIN-RELATED"/>
    <property type="match status" value="1"/>
</dbReference>
<reference evidence="12" key="1">
    <citation type="journal article" date="2020" name="Stud. Mycol.">
        <title>101 Dothideomycetes genomes: a test case for predicting lifestyles and emergence of pathogens.</title>
        <authorList>
            <person name="Haridas S."/>
            <person name="Albert R."/>
            <person name="Binder M."/>
            <person name="Bloem J."/>
            <person name="Labutti K."/>
            <person name="Salamov A."/>
            <person name="Andreopoulos B."/>
            <person name="Baker S."/>
            <person name="Barry K."/>
            <person name="Bills G."/>
            <person name="Bluhm B."/>
            <person name="Cannon C."/>
            <person name="Castanera R."/>
            <person name="Culley D."/>
            <person name="Daum C."/>
            <person name="Ezra D."/>
            <person name="Gonzalez J."/>
            <person name="Henrissat B."/>
            <person name="Kuo A."/>
            <person name="Liang C."/>
            <person name="Lipzen A."/>
            <person name="Lutzoni F."/>
            <person name="Magnuson J."/>
            <person name="Mondo S."/>
            <person name="Nolan M."/>
            <person name="Ohm R."/>
            <person name="Pangilinan J."/>
            <person name="Park H.-J."/>
            <person name="Ramirez L."/>
            <person name="Alfaro M."/>
            <person name="Sun H."/>
            <person name="Tritt A."/>
            <person name="Yoshinaga Y."/>
            <person name="Zwiers L.-H."/>
            <person name="Turgeon B."/>
            <person name="Goodwin S."/>
            <person name="Spatafora J."/>
            <person name="Crous P."/>
            <person name="Grigoriev I."/>
        </authorList>
    </citation>
    <scope>NUCLEOTIDE SEQUENCE</scope>
    <source>
        <strain evidence="12">CBS 113979</strain>
    </source>
</reference>
<evidence type="ECO:0000256" key="7">
    <source>
        <dbReference type="ARBA" id="ARBA00023180"/>
    </source>
</evidence>
<evidence type="ECO:0000313" key="13">
    <source>
        <dbReference type="Proteomes" id="UP000800041"/>
    </source>
</evidence>